<feature type="transmembrane region" description="Helical" evidence="6">
    <location>
        <begin position="258"/>
        <end position="283"/>
    </location>
</feature>
<evidence type="ECO:0000256" key="1">
    <source>
        <dbReference type="ARBA" id="ARBA00004141"/>
    </source>
</evidence>
<dbReference type="Gene3D" id="1.10.357.140">
    <property type="entry name" value="UbiA prenyltransferase"/>
    <property type="match status" value="1"/>
</dbReference>
<evidence type="ECO:0000313" key="7">
    <source>
        <dbReference type="EMBL" id="ODS32331.1"/>
    </source>
</evidence>
<evidence type="ECO:0000256" key="5">
    <source>
        <dbReference type="ARBA" id="ARBA00023136"/>
    </source>
</evidence>
<evidence type="ECO:0000256" key="3">
    <source>
        <dbReference type="ARBA" id="ARBA00022692"/>
    </source>
</evidence>
<dbReference type="Proteomes" id="UP000094056">
    <property type="component" value="Unassembled WGS sequence"/>
</dbReference>
<feature type="transmembrane region" description="Helical" evidence="6">
    <location>
        <begin position="41"/>
        <end position="58"/>
    </location>
</feature>
<feature type="transmembrane region" description="Helical" evidence="6">
    <location>
        <begin position="117"/>
        <end position="150"/>
    </location>
</feature>
<dbReference type="InterPro" id="IPR044878">
    <property type="entry name" value="UbiA_sf"/>
</dbReference>
<feature type="transmembrane region" description="Helical" evidence="6">
    <location>
        <begin position="295"/>
        <end position="313"/>
    </location>
</feature>
<keyword evidence="7" id="KW-0808">Transferase</keyword>
<feature type="transmembrane region" description="Helical" evidence="6">
    <location>
        <begin position="162"/>
        <end position="181"/>
    </location>
</feature>
<protein>
    <submittedName>
        <fullName evidence="7">Prenyltransferase</fullName>
    </submittedName>
</protein>
<sequence length="314" mass="34749">MMGYQITKSQVSVDKEKKFVRENLQLLKGLNISTILSLARLHVYVPICFFSTTVGLDVTNRLHELASLFIIGLANTFALIATFAFNDAEDAPDDMLARSPKNVIALGRVSKGAGYLVAAVAAAISISLAIIEGITVCLIILAILITTFLYFWRRFRMKAMPFWDTFVHAVTGGLIFLSSAWSSQEGIIWGNQVLPICLIFSLGTMLALLVHGLYEYEDDMNANVRTTVVVLGKRISFWIVVGIFSLLTGLIINECYSGVFPLISIISFFIVVGTLILLSIMLFPKKAIYMSKRMVPWAVNSGAISTIIVWYLVK</sequence>
<accession>A0A1E3X9M8</accession>
<organism evidence="7 8">
    <name type="scientific">Candidatus Scalindua rubra</name>
    <dbReference type="NCBI Taxonomy" id="1872076"/>
    <lineage>
        <taxon>Bacteria</taxon>
        <taxon>Pseudomonadati</taxon>
        <taxon>Planctomycetota</taxon>
        <taxon>Candidatus Brocadiia</taxon>
        <taxon>Candidatus Brocadiales</taxon>
        <taxon>Candidatus Scalinduaceae</taxon>
        <taxon>Candidatus Scalindua</taxon>
    </lineage>
</organism>
<keyword evidence="5 6" id="KW-0472">Membrane</keyword>
<keyword evidence="2" id="KW-1003">Cell membrane</keyword>
<feature type="transmembrane region" description="Helical" evidence="6">
    <location>
        <begin position="65"/>
        <end position="85"/>
    </location>
</feature>
<evidence type="ECO:0000256" key="6">
    <source>
        <dbReference type="SAM" id="Phobius"/>
    </source>
</evidence>
<evidence type="ECO:0000256" key="4">
    <source>
        <dbReference type="ARBA" id="ARBA00022989"/>
    </source>
</evidence>
<dbReference type="InterPro" id="IPR000537">
    <property type="entry name" value="UbiA_prenyltransferase"/>
</dbReference>
<keyword evidence="4 6" id="KW-1133">Transmembrane helix</keyword>
<comment type="caution">
    <text evidence="7">The sequence shown here is derived from an EMBL/GenBank/DDBJ whole genome shotgun (WGS) entry which is preliminary data.</text>
</comment>
<keyword evidence="3 6" id="KW-0812">Transmembrane</keyword>
<name>A0A1E3X9M8_9BACT</name>
<dbReference type="Pfam" id="PF01040">
    <property type="entry name" value="UbiA"/>
    <property type="match status" value="1"/>
</dbReference>
<dbReference type="GO" id="GO:0016020">
    <property type="term" value="C:membrane"/>
    <property type="evidence" value="ECO:0007669"/>
    <property type="project" value="UniProtKB-SubCell"/>
</dbReference>
<gene>
    <name evidence="7" type="ORF">SCARUB_02527</name>
</gene>
<evidence type="ECO:0000313" key="8">
    <source>
        <dbReference type="Proteomes" id="UP000094056"/>
    </source>
</evidence>
<feature type="transmembrane region" description="Helical" evidence="6">
    <location>
        <begin position="235"/>
        <end position="252"/>
    </location>
</feature>
<reference evidence="7 8" key="1">
    <citation type="submission" date="2016-07" db="EMBL/GenBank/DDBJ databases">
        <title>Draft genome of Scalindua rubra, obtained from a brine-seawater interface in the Red Sea, sheds light on salt adaptation in anammox bacteria.</title>
        <authorList>
            <person name="Speth D.R."/>
            <person name="Lagkouvardos I."/>
            <person name="Wang Y."/>
            <person name="Qian P.-Y."/>
            <person name="Dutilh B.E."/>
            <person name="Jetten M.S."/>
        </authorList>
    </citation>
    <scope>NUCLEOTIDE SEQUENCE [LARGE SCALE GENOMIC DNA]</scope>
    <source>
        <strain evidence="7">BSI-1</strain>
    </source>
</reference>
<dbReference type="EMBL" id="MAYW01000067">
    <property type="protein sequence ID" value="ODS32331.1"/>
    <property type="molecule type" value="Genomic_DNA"/>
</dbReference>
<proteinExistence type="predicted"/>
<feature type="transmembrane region" description="Helical" evidence="6">
    <location>
        <begin position="193"/>
        <end position="214"/>
    </location>
</feature>
<evidence type="ECO:0000256" key="2">
    <source>
        <dbReference type="ARBA" id="ARBA00022475"/>
    </source>
</evidence>
<dbReference type="GO" id="GO:0016765">
    <property type="term" value="F:transferase activity, transferring alkyl or aryl (other than methyl) groups"/>
    <property type="evidence" value="ECO:0007669"/>
    <property type="project" value="InterPro"/>
</dbReference>
<dbReference type="AlphaFoldDB" id="A0A1E3X9M8"/>
<comment type="subcellular location">
    <subcellularLocation>
        <location evidence="1">Membrane</location>
        <topology evidence="1">Multi-pass membrane protein</topology>
    </subcellularLocation>
</comment>